<dbReference type="PANTHER" id="PTHR12110">
    <property type="entry name" value="HYDROXYPYRUVATE ISOMERASE"/>
    <property type="match status" value="1"/>
</dbReference>
<dbReference type="InterPro" id="IPR050312">
    <property type="entry name" value="IolE/XylAMocC-like"/>
</dbReference>
<dbReference type="PANTHER" id="PTHR12110:SF21">
    <property type="entry name" value="XYLOSE ISOMERASE-LIKE TIM BARREL DOMAIN-CONTAINING PROTEIN"/>
    <property type="match status" value="1"/>
</dbReference>
<reference evidence="2 3" key="1">
    <citation type="submission" date="2019-02" db="EMBL/GenBank/DDBJ databases">
        <title>Deep-cultivation of Planctomycetes and their phenomic and genomic characterization uncovers novel biology.</title>
        <authorList>
            <person name="Wiegand S."/>
            <person name="Jogler M."/>
            <person name="Boedeker C."/>
            <person name="Pinto D."/>
            <person name="Vollmers J."/>
            <person name="Rivas-Marin E."/>
            <person name="Kohn T."/>
            <person name="Peeters S.H."/>
            <person name="Heuer A."/>
            <person name="Rast P."/>
            <person name="Oberbeckmann S."/>
            <person name="Bunk B."/>
            <person name="Jeske O."/>
            <person name="Meyerdierks A."/>
            <person name="Storesund J.E."/>
            <person name="Kallscheuer N."/>
            <person name="Luecker S."/>
            <person name="Lage O.M."/>
            <person name="Pohl T."/>
            <person name="Merkel B.J."/>
            <person name="Hornburger P."/>
            <person name="Mueller R.-W."/>
            <person name="Bruemmer F."/>
            <person name="Labrenz M."/>
            <person name="Spormann A.M."/>
            <person name="Op den Camp H."/>
            <person name="Overmann J."/>
            <person name="Amann R."/>
            <person name="Jetten M.S.M."/>
            <person name="Mascher T."/>
            <person name="Medema M.H."/>
            <person name="Devos D.P."/>
            <person name="Kaster A.-K."/>
            <person name="Ovreas L."/>
            <person name="Rohde M."/>
            <person name="Galperin M.Y."/>
            <person name="Jogler C."/>
        </authorList>
    </citation>
    <scope>NUCLEOTIDE SEQUENCE [LARGE SCALE GENOMIC DNA]</scope>
    <source>
        <strain evidence="2 3">SV_7m_r</strain>
    </source>
</reference>
<evidence type="ECO:0000259" key="1">
    <source>
        <dbReference type="Pfam" id="PF01261"/>
    </source>
</evidence>
<dbReference type="Gene3D" id="3.20.20.150">
    <property type="entry name" value="Divalent-metal-dependent TIM barrel enzymes"/>
    <property type="match status" value="1"/>
</dbReference>
<name>A0A517SX81_9BACT</name>
<proteinExistence type="predicted"/>
<evidence type="ECO:0000313" key="3">
    <source>
        <dbReference type="Proteomes" id="UP000315003"/>
    </source>
</evidence>
<dbReference type="EMBL" id="CP036272">
    <property type="protein sequence ID" value="QDT60752.1"/>
    <property type="molecule type" value="Genomic_DNA"/>
</dbReference>
<feature type="domain" description="Xylose isomerase-like TIM barrel" evidence="1">
    <location>
        <begin position="20"/>
        <end position="265"/>
    </location>
</feature>
<protein>
    <submittedName>
        <fullName evidence="2">D-tagatose 3-epimerase</fullName>
        <ecNumber evidence="2">5.3.1.-</ecNumber>
    </submittedName>
</protein>
<evidence type="ECO:0000313" key="2">
    <source>
        <dbReference type="EMBL" id="QDT60752.1"/>
    </source>
</evidence>
<keyword evidence="3" id="KW-1185">Reference proteome</keyword>
<dbReference type="InterPro" id="IPR036237">
    <property type="entry name" value="Xyl_isomerase-like_sf"/>
</dbReference>
<dbReference type="Proteomes" id="UP000315003">
    <property type="component" value="Chromosome"/>
</dbReference>
<dbReference type="Pfam" id="PF01261">
    <property type="entry name" value="AP_endonuc_2"/>
    <property type="match status" value="1"/>
</dbReference>
<keyword evidence="2" id="KW-0413">Isomerase</keyword>
<dbReference type="SUPFAM" id="SSF51658">
    <property type="entry name" value="Xylose isomerase-like"/>
    <property type="match status" value="1"/>
</dbReference>
<accession>A0A517SX81</accession>
<gene>
    <name evidence="2" type="ORF">SV7mr_32780</name>
</gene>
<organism evidence="2 3">
    <name type="scientific">Stieleria bergensis</name>
    <dbReference type="NCBI Taxonomy" id="2528025"/>
    <lineage>
        <taxon>Bacteria</taxon>
        <taxon>Pseudomonadati</taxon>
        <taxon>Planctomycetota</taxon>
        <taxon>Planctomycetia</taxon>
        <taxon>Pirellulales</taxon>
        <taxon>Pirellulaceae</taxon>
        <taxon>Stieleria</taxon>
    </lineage>
</organism>
<sequence>MKYGICNETFGDLPLEQSLQMARDAGYTGWEVAPFMLTDDVVSFSNQQRLDYRRQVEDAGFSIIGLHWLLAKTEGFHLTTLDTQVLDRTSEYLGQLAKLCRDLGGDLMVLGSPHQRNFPDTQSEQQAMESAARCLAAAVPALEEHQVRIAIEPLGRGEGNFLNTAQAGRQLMEMVDSQWVQLHLDVKAMSDEGLPIDQIIIDNAEAMIHFHANDPNLLGPGMGEVDFEPIFKALKQVDYDGWVSVEVFDYALGAEQILRQSMDNMIAAT</sequence>
<dbReference type="InterPro" id="IPR013022">
    <property type="entry name" value="Xyl_isomerase-like_TIM-brl"/>
</dbReference>
<dbReference type="GO" id="GO:0016853">
    <property type="term" value="F:isomerase activity"/>
    <property type="evidence" value="ECO:0007669"/>
    <property type="project" value="UniProtKB-KW"/>
</dbReference>
<dbReference type="EC" id="5.3.1.-" evidence="2"/>
<dbReference type="AlphaFoldDB" id="A0A517SX81"/>